<keyword evidence="3" id="KW-1185">Reference proteome</keyword>
<evidence type="ECO:0000256" key="1">
    <source>
        <dbReference type="SAM" id="SignalP"/>
    </source>
</evidence>
<accession>A0A1G7QEQ6</accession>
<name>A0A1G7QEQ6_9BACT</name>
<dbReference type="Proteomes" id="UP000198748">
    <property type="component" value="Unassembled WGS sequence"/>
</dbReference>
<dbReference type="EMBL" id="FNAN01000014">
    <property type="protein sequence ID" value="SDF97027.1"/>
    <property type="molecule type" value="Genomic_DNA"/>
</dbReference>
<feature type="signal peptide" evidence="1">
    <location>
        <begin position="1"/>
        <end position="21"/>
    </location>
</feature>
<feature type="chain" id="PRO_5011626406" evidence="1">
    <location>
        <begin position="22"/>
        <end position="640"/>
    </location>
</feature>
<protein>
    <submittedName>
        <fullName evidence="2">Gliding motility-associated C-terminal domain-containing protein</fullName>
    </submittedName>
</protein>
<dbReference type="InterPro" id="IPR026341">
    <property type="entry name" value="T9SS_type_B"/>
</dbReference>
<dbReference type="InterPro" id="IPR013783">
    <property type="entry name" value="Ig-like_fold"/>
</dbReference>
<gene>
    <name evidence="2" type="ORF">SAMN04487996_11429</name>
</gene>
<organism evidence="2 3">
    <name type="scientific">Dyadobacter soli</name>
    <dbReference type="NCBI Taxonomy" id="659014"/>
    <lineage>
        <taxon>Bacteria</taxon>
        <taxon>Pseudomonadati</taxon>
        <taxon>Bacteroidota</taxon>
        <taxon>Cytophagia</taxon>
        <taxon>Cytophagales</taxon>
        <taxon>Spirosomataceae</taxon>
        <taxon>Dyadobacter</taxon>
    </lineage>
</organism>
<dbReference type="OrthoDB" id="631648at2"/>
<dbReference type="AlphaFoldDB" id="A0A1G7QEQ6"/>
<sequence length="640" mass="69121">MRIKLLSFSFLLTFSSLVSYGQGLCGIGGGGFTINTIEGCAPLYVEFKSTVPNASFVGYDVAYNGSSTPNVVRNRVSYTYPVAATATILQYGVTAGGAEFSSCKTVKIYESRGITSQYSSCGGGKVVLVLNENNIMKAYDEIEIKWGDGATTTWQKGNSFTLEHNYASVATSPTVMITGVYTGGKACSRGTTIEVPIKFERPQLNEIQMSAVEMRNDGTIRLTYKGVAGIPTNIQYSSDGSTYVTSGRRVSGGTQPYEIKGMNIGQIYKVRLSSEDLCAGSTETLPISTMTLSVTANDGSNNLKWSQYPDASQFEGYDLLRDGTVVKSFNAIGEITYTDDEVECGTFVEYQIVAKLKTATSTSAAVGIKVETGSAKPLNGGSVSVLDASSVVIKADVPGAGPNTSYELSIERAEAGSTLFKKIITLYNESEYTDNAAKTSELSYCYRMSYENSCGQKVPASAPVCTILLSKNLTTLNWTGETPILGGVEEYTVVKTGSAGSAEDIPVEKNTSYTVKLNNQSDLEYNFLVKAVSQDGDFESLSNIINYRRNAGVFIPDAFTPNGDGFNDILEAKSEQLQSFNMSVMNRWGVVVFHSDDIAKGWDGTFEGTSAPVGYYYYKMTFVDDINQTVEKSGTFMLLR</sequence>
<keyword evidence="1" id="KW-0732">Signal</keyword>
<dbReference type="NCBIfam" id="TIGR04131">
    <property type="entry name" value="Bac_Flav_CTERM"/>
    <property type="match status" value="1"/>
</dbReference>
<proteinExistence type="predicted"/>
<reference evidence="3" key="1">
    <citation type="submission" date="2016-10" db="EMBL/GenBank/DDBJ databases">
        <authorList>
            <person name="Varghese N."/>
            <person name="Submissions S."/>
        </authorList>
    </citation>
    <scope>NUCLEOTIDE SEQUENCE [LARGE SCALE GENOMIC DNA]</scope>
    <source>
        <strain evidence="3">DSM 25329</strain>
    </source>
</reference>
<evidence type="ECO:0000313" key="3">
    <source>
        <dbReference type="Proteomes" id="UP000198748"/>
    </source>
</evidence>
<dbReference type="Gene3D" id="2.60.40.10">
    <property type="entry name" value="Immunoglobulins"/>
    <property type="match status" value="1"/>
</dbReference>
<dbReference type="STRING" id="659014.SAMN04487996_11429"/>
<dbReference type="RefSeq" id="WP_090154778.1">
    <property type="nucleotide sequence ID" value="NZ_FNAN01000014.1"/>
</dbReference>
<dbReference type="Pfam" id="PF13585">
    <property type="entry name" value="CHU_C"/>
    <property type="match status" value="1"/>
</dbReference>
<evidence type="ECO:0000313" key="2">
    <source>
        <dbReference type="EMBL" id="SDF97027.1"/>
    </source>
</evidence>